<evidence type="ECO:0000313" key="2">
    <source>
        <dbReference type="EMBL" id="SFQ06572.1"/>
    </source>
</evidence>
<gene>
    <name evidence="2" type="ORF">SAMN04487928_11727</name>
</gene>
<organism evidence="2 3">
    <name type="scientific">Butyrivibrio proteoclasticus</name>
    <dbReference type="NCBI Taxonomy" id="43305"/>
    <lineage>
        <taxon>Bacteria</taxon>
        <taxon>Bacillati</taxon>
        <taxon>Bacillota</taxon>
        <taxon>Clostridia</taxon>
        <taxon>Lachnospirales</taxon>
        <taxon>Lachnospiraceae</taxon>
        <taxon>Butyrivibrio</taxon>
    </lineage>
</organism>
<dbReference type="Proteomes" id="UP000182624">
    <property type="component" value="Unassembled WGS sequence"/>
</dbReference>
<feature type="transmembrane region" description="Helical" evidence="1">
    <location>
        <begin position="12"/>
        <end position="30"/>
    </location>
</feature>
<dbReference type="SUPFAM" id="SSF103473">
    <property type="entry name" value="MFS general substrate transporter"/>
    <property type="match status" value="1"/>
</dbReference>
<dbReference type="EMBL" id="FOXO01000017">
    <property type="protein sequence ID" value="SFQ06572.1"/>
    <property type="molecule type" value="Genomic_DNA"/>
</dbReference>
<dbReference type="RefSeq" id="WP_074888771.1">
    <property type="nucleotide sequence ID" value="NZ_FOXO01000017.1"/>
</dbReference>
<accession>A0A1I5VGQ7</accession>
<reference evidence="3" key="1">
    <citation type="submission" date="2016-10" db="EMBL/GenBank/DDBJ databases">
        <authorList>
            <person name="Varghese N."/>
            <person name="Submissions S."/>
        </authorList>
    </citation>
    <scope>NUCLEOTIDE SEQUENCE [LARGE SCALE GENOMIC DNA]</scope>
    <source>
        <strain evidence="3">P18</strain>
    </source>
</reference>
<keyword evidence="1" id="KW-0472">Membrane</keyword>
<feature type="transmembrane region" description="Helical" evidence="1">
    <location>
        <begin position="105"/>
        <end position="127"/>
    </location>
</feature>
<evidence type="ECO:0000313" key="3">
    <source>
        <dbReference type="Proteomes" id="UP000182624"/>
    </source>
</evidence>
<evidence type="ECO:0000256" key="1">
    <source>
        <dbReference type="SAM" id="Phobius"/>
    </source>
</evidence>
<name>A0A1I5VGQ7_9FIRM</name>
<dbReference type="OrthoDB" id="1856353at2"/>
<keyword evidence="1" id="KW-0812">Transmembrane</keyword>
<dbReference type="AlphaFoldDB" id="A0A1I5VGQ7"/>
<evidence type="ECO:0008006" key="4">
    <source>
        <dbReference type="Google" id="ProtNLM"/>
    </source>
</evidence>
<dbReference type="InterPro" id="IPR036259">
    <property type="entry name" value="MFS_trans_sf"/>
</dbReference>
<sequence>MKKLRIVMEQTMLVSFLVLCAVSIIGLLVMRKNEWSFDWYTPGSILVASFLCSLVTVLLLYNDKYDKELSALMHNLVTLLHFFLMYIIIITFGHLCNWYKTKNGFVQITVIFVVVYAAAWVGTGLMFRHDEKLISDALDSVRDKE</sequence>
<feature type="transmembrane region" description="Helical" evidence="1">
    <location>
        <begin position="42"/>
        <end position="61"/>
    </location>
</feature>
<protein>
    <recommendedName>
        <fullName evidence="4">DUF3021 domain-containing protein</fullName>
    </recommendedName>
</protein>
<keyword evidence="1" id="KW-1133">Transmembrane helix</keyword>
<keyword evidence="3" id="KW-1185">Reference proteome</keyword>
<feature type="transmembrane region" description="Helical" evidence="1">
    <location>
        <begin position="73"/>
        <end position="93"/>
    </location>
</feature>
<proteinExistence type="predicted"/>